<keyword evidence="4 6" id="KW-0472">Membrane</keyword>
<dbReference type="PANTHER" id="PTHR43229">
    <property type="entry name" value="NODULATION PROTEIN J"/>
    <property type="match status" value="1"/>
</dbReference>
<dbReference type="EMBL" id="BOOY01000016">
    <property type="protein sequence ID" value="GIJ02851.1"/>
    <property type="molecule type" value="Genomic_DNA"/>
</dbReference>
<dbReference type="AlphaFoldDB" id="A0A8J3Y6N3"/>
<comment type="similarity">
    <text evidence="6">Belongs to the ABC-2 integral membrane protein family.</text>
</comment>
<name>A0A8J3Y6N3_9ACTN</name>
<dbReference type="GO" id="GO:0140359">
    <property type="term" value="F:ABC-type transporter activity"/>
    <property type="evidence" value="ECO:0007669"/>
    <property type="project" value="InterPro"/>
</dbReference>
<feature type="transmembrane region" description="Helical" evidence="6">
    <location>
        <begin position="26"/>
        <end position="47"/>
    </location>
</feature>
<dbReference type="Proteomes" id="UP000652013">
    <property type="component" value="Unassembled WGS sequence"/>
</dbReference>
<keyword evidence="6" id="KW-0813">Transport</keyword>
<dbReference type="Pfam" id="PF01061">
    <property type="entry name" value="ABC2_membrane"/>
    <property type="match status" value="1"/>
</dbReference>
<evidence type="ECO:0000259" key="7">
    <source>
        <dbReference type="PROSITE" id="PS51012"/>
    </source>
</evidence>
<keyword evidence="5" id="KW-0046">Antibiotic resistance</keyword>
<keyword evidence="9" id="KW-1185">Reference proteome</keyword>
<feature type="transmembrane region" description="Helical" evidence="6">
    <location>
        <begin position="136"/>
        <end position="163"/>
    </location>
</feature>
<evidence type="ECO:0000256" key="5">
    <source>
        <dbReference type="ARBA" id="ARBA00023251"/>
    </source>
</evidence>
<accession>A0A8J3Y6N3</accession>
<evidence type="ECO:0000256" key="4">
    <source>
        <dbReference type="ARBA" id="ARBA00023136"/>
    </source>
</evidence>
<feature type="transmembrane region" description="Helical" evidence="6">
    <location>
        <begin position="59"/>
        <end position="81"/>
    </location>
</feature>
<dbReference type="InterPro" id="IPR047817">
    <property type="entry name" value="ABC2_TM_bact-type"/>
</dbReference>
<evidence type="ECO:0000256" key="3">
    <source>
        <dbReference type="ARBA" id="ARBA00022989"/>
    </source>
</evidence>
<protein>
    <recommendedName>
        <fullName evidence="6">Transport permease protein</fullName>
    </recommendedName>
</protein>
<dbReference type="RefSeq" id="WP_239107332.1">
    <property type="nucleotide sequence ID" value="NZ_BAAAGJ010000005.1"/>
</dbReference>
<feature type="domain" description="ABC transmembrane type-2" evidence="7">
    <location>
        <begin position="24"/>
        <end position="258"/>
    </location>
</feature>
<dbReference type="PANTHER" id="PTHR43229:SF2">
    <property type="entry name" value="NODULATION PROTEIN J"/>
    <property type="match status" value="1"/>
</dbReference>
<dbReference type="InterPro" id="IPR051784">
    <property type="entry name" value="Nod_factor_ABC_transporter"/>
</dbReference>
<evidence type="ECO:0000256" key="2">
    <source>
        <dbReference type="ARBA" id="ARBA00022692"/>
    </source>
</evidence>
<reference evidence="8" key="1">
    <citation type="submission" date="2021-01" db="EMBL/GenBank/DDBJ databases">
        <title>Whole genome shotgun sequence of Spirilliplanes yamanashiensis NBRC 15828.</title>
        <authorList>
            <person name="Komaki H."/>
            <person name="Tamura T."/>
        </authorList>
    </citation>
    <scope>NUCLEOTIDE SEQUENCE</scope>
    <source>
        <strain evidence="8">NBRC 15828</strain>
    </source>
</reference>
<evidence type="ECO:0000313" key="8">
    <source>
        <dbReference type="EMBL" id="GIJ02851.1"/>
    </source>
</evidence>
<sequence>MIWALADGWTMTRRNLTHWTRRPGQVIVGLLFPVLLVLMFGFLLGGGMAVPGGGDYREYLLPGMFALTMVFGIETTFAAVAQDADRGVTDRFRSIPMARSAVVAGRNAADMLNATAGLLVMLLCGLAVGWRWHEGLASAALAVALLLWLRFAMLWVGIWLGLVSRNPELLTAVQILVWPVGFLSSAVTFPATMPAWLGAVAEWNPLSATANAARELFGNPAAGGDGWAAQHPVLLAVLWPAVLVAVFLPLAVARWQALDR</sequence>
<keyword evidence="2 6" id="KW-0812">Transmembrane</keyword>
<dbReference type="PIRSF" id="PIRSF006648">
    <property type="entry name" value="DrrB"/>
    <property type="match status" value="1"/>
</dbReference>
<evidence type="ECO:0000313" key="9">
    <source>
        <dbReference type="Proteomes" id="UP000652013"/>
    </source>
</evidence>
<feature type="transmembrane region" description="Helical" evidence="6">
    <location>
        <begin position="111"/>
        <end position="130"/>
    </location>
</feature>
<dbReference type="InterPro" id="IPR013525">
    <property type="entry name" value="ABC2_TM"/>
</dbReference>
<evidence type="ECO:0000256" key="1">
    <source>
        <dbReference type="ARBA" id="ARBA00004141"/>
    </source>
</evidence>
<dbReference type="InterPro" id="IPR000412">
    <property type="entry name" value="ABC_2_transport"/>
</dbReference>
<feature type="transmembrane region" description="Helical" evidence="6">
    <location>
        <begin position="233"/>
        <end position="253"/>
    </location>
</feature>
<proteinExistence type="inferred from homology"/>
<keyword evidence="3 6" id="KW-1133">Transmembrane helix</keyword>
<dbReference type="GO" id="GO:0043190">
    <property type="term" value="C:ATP-binding cassette (ABC) transporter complex"/>
    <property type="evidence" value="ECO:0007669"/>
    <property type="project" value="InterPro"/>
</dbReference>
<evidence type="ECO:0000256" key="6">
    <source>
        <dbReference type="RuleBase" id="RU361157"/>
    </source>
</evidence>
<gene>
    <name evidence="8" type="ORF">Sya03_22030</name>
</gene>
<dbReference type="PROSITE" id="PS51012">
    <property type="entry name" value="ABC_TM2"/>
    <property type="match status" value="1"/>
</dbReference>
<dbReference type="GO" id="GO:0046677">
    <property type="term" value="P:response to antibiotic"/>
    <property type="evidence" value="ECO:0007669"/>
    <property type="project" value="UniProtKB-KW"/>
</dbReference>
<organism evidence="8 9">
    <name type="scientific">Spirilliplanes yamanashiensis</name>
    <dbReference type="NCBI Taxonomy" id="42233"/>
    <lineage>
        <taxon>Bacteria</taxon>
        <taxon>Bacillati</taxon>
        <taxon>Actinomycetota</taxon>
        <taxon>Actinomycetes</taxon>
        <taxon>Micromonosporales</taxon>
        <taxon>Micromonosporaceae</taxon>
        <taxon>Spirilliplanes</taxon>
    </lineage>
</organism>
<keyword evidence="6" id="KW-1003">Cell membrane</keyword>
<comment type="subcellular location">
    <subcellularLocation>
        <location evidence="6">Cell membrane</location>
        <topology evidence="6">Multi-pass membrane protein</topology>
    </subcellularLocation>
    <subcellularLocation>
        <location evidence="1">Membrane</location>
        <topology evidence="1">Multi-pass membrane protein</topology>
    </subcellularLocation>
</comment>
<feature type="transmembrane region" description="Helical" evidence="6">
    <location>
        <begin position="175"/>
        <end position="197"/>
    </location>
</feature>
<comment type="caution">
    <text evidence="8">The sequence shown here is derived from an EMBL/GenBank/DDBJ whole genome shotgun (WGS) entry which is preliminary data.</text>
</comment>